<proteinExistence type="predicted"/>
<accession>A0ABT3N003</accession>
<gene>
    <name evidence="2" type="ORF">NX722_20500</name>
</gene>
<dbReference type="InterPro" id="IPR006528">
    <property type="entry name" value="Phage_head_morphogenesis_dom"/>
</dbReference>
<dbReference type="Proteomes" id="UP001209854">
    <property type="component" value="Unassembled WGS sequence"/>
</dbReference>
<organism evidence="2 3">
    <name type="scientific">Endozoicomonas gorgoniicola</name>
    <dbReference type="NCBI Taxonomy" id="1234144"/>
    <lineage>
        <taxon>Bacteria</taxon>
        <taxon>Pseudomonadati</taxon>
        <taxon>Pseudomonadota</taxon>
        <taxon>Gammaproteobacteria</taxon>
        <taxon>Oceanospirillales</taxon>
        <taxon>Endozoicomonadaceae</taxon>
        <taxon>Endozoicomonas</taxon>
    </lineage>
</organism>
<dbReference type="Pfam" id="PF04233">
    <property type="entry name" value="Phage_Mu_F"/>
    <property type="match status" value="1"/>
</dbReference>
<dbReference type="RefSeq" id="WP_262564714.1">
    <property type="nucleotide sequence ID" value="NZ_JAPFCC010000001.1"/>
</dbReference>
<evidence type="ECO:0000259" key="1">
    <source>
        <dbReference type="Pfam" id="PF04233"/>
    </source>
</evidence>
<keyword evidence="3" id="KW-1185">Reference proteome</keyword>
<dbReference type="EMBL" id="JAPFCC010000001">
    <property type="protein sequence ID" value="MCW7554956.1"/>
    <property type="molecule type" value="Genomic_DNA"/>
</dbReference>
<reference evidence="2 3" key="1">
    <citation type="submission" date="2022-10" db="EMBL/GenBank/DDBJ databases">
        <title>High-quality genome sequences of two octocoral-associated bacteria, Endozoicomonas euniceicola EF212 and Endozoicomonas gorgoniicola PS125.</title>
        <authorList>
            <person name="Chiou Y.-J."/>
            <person name="Chen Y.-H."/>
        </authorList>
    </citation>
    <scope>NUCLEOTIDE SEQUENCE [LARGE SCALE GENOMIC DNA]</scope>
    <source>
        <strain evidence="2 3">PS125</strain>
    </source>
</reference>
<comment type="caution">
    <text evidence="2">The sequence shown here is derived from an EMBL/GenBank/DDBJ whole genome shotgun (WGS) entry which is preliminary data.</text>
</comment>
<evidence type="ECO:0000313" key="2">
    <source>
        <dbReference type="EMBL" id="MCW7554956.1"/>
    </source>
</evidence>
<feature type="domain" description="Phage head morphogenesis" evidence="1">
    <location>
        <begin position="91"/>
        <end position="192"/>
    </location>
</feature>
<evidence type="ECO:0000313" key="3">
    <source>
        <dbReference type="Proteomes" id="UP001209854"/>
    </source>
</evidence>
<protein>
    <submittedName>
        <fullName evidence="2">Phage minor head protein</fullName>
    </submittedName>
</protein>
<dbReference type="NCBIfam" id="TIGR01641">
    <property type="entry name" value="phageSPP1_gp7"/>
    <property type="match status" value="1"/>
</dbReference>
<sequence>MSTEIYNFFELSSAFDLKPEQAIKHFQGKGLKTSFSWLDMIGEENDAAYTVAKMMDNDLLSYVQEQSRKVVDEGLTLADFKKDLIPKLQKAGWWGKKDIIDPLTGQVTKAELGSTSRLENIFRTNLQSAYAVGQWQSIEANRETAPFLIYDAVEDSRTRPEHQQWNGTVRPVDDPFWQTHYPPNGWNCRCGTMMSLQK</sequence>
<name>A0ABT3N003_9GAMM</name>